<organism evidence="1">
    <name type="scientific">Siphoviridae sp. ctXQ014</name>
    <dbReference type="NCBI Taxonomy" id="2825542"/>
    <lineage>
        <taxon>Viruses</taxon>
        <taxon>Duplodnaviria</taxon>
        <taxon>Heunggongvirae</taxon>
        <taxon>Uroviricota</taxon>
        <taxon>Caudoviricetes</taxon>
    </lineage>
</organism>
<name>A0A8S5PN52_9CAUD</name>
<evidence type="ECO:0000313" key="1">
    <source>
        <dbReference type="EMBL" id="DAE08192.1"/>
    </source>
</evidence>
<proteinExistence type="predicted"/>
<sequence>MIGQEPLLKLAPVRFCHGLFLFNVREKKELLILHKIFTFMFWN</sequence>
<protein>
    <submittedName>
        <fullName evidence="1">Uncharacterized protein</fullName>
    </submittedName>
</protein>
<dbReference type="EMBL" id="BK015465">
    <property type="protein sequence ID" value="DAE08192.1"/>
    <property type="molecule type" value="Genomic_DNA"/>
</dbReference>
<reference evidence="1" key="1">
    <citation type="journal article" date="2021" name="Proc. Natl. Acad. Sci. U.S.A.">
        <title>A Catalog of Tens of Thousands of Viruses from Human Metagenomes Reveals Hidden Associations with Chronic Diseases.</title>
        <authorList>
            <person name="Tisza M.J."/>
            <person name="Buck C.B."/>
        </authorList>
    </citation>
    <scope>NUCLEOTIDE SEQUENCE</scope>
    <source>
        <strain evidence="1">CtXQ014</strain>
    </source>
</reference>
<accession>A0A8S5PN52</accession>